<evidence type="ECO:0000313" key="2">
    <source>
        <dbReference type="EMBL" id="WQG90774.1"/>
    </source>
</evidence>
<keyword evidence="4" id="KW-1185">Reference proteome</keyword>
<gene>
    <name evidence="1" type="ORF">SAMN05661012_05174</name>
    <name evidence="2" type="ORF">SR876_04640</name>
</gene>
<dbReference type="Proteomes" id="UP000183788">
    <property type="component" value="Unassembled WGS sequence"/>
</dbReference>
<dbReference type="EMBL" id="FPIZ01000020">
    <property type="protein sequence ID" value="SFW81976.1"/>
    <property type="molecule type" value="Genomic_DNA"/>
</dbReference>
<accession>A0A1K1SC99</accession>
<organism evidence="1 3">
    <name type="scientific">Chitinophaga sancti</name>
    <dbReference type="NCBI Taxonomy" id="1004"/>
    <lineage>
        <taxon>Bacteria</taxon>
        <taxon>Pseudomonadati</taxon>
        <taxon>Bacteroidota</taxon>
        <taxon>Chitinophagia</taxon>
        <taxon>Chitinophagales</taxon>
        <taxon>Chitinophagaceae</taxon>
        <taxon>Chitinophaga</taxon>
    </lineage>
</organism>
<reference evidence="1 3" key="1">
    <citation type="submission" date="2016-11" db="EMBL/GenBank/DDBJ databases">
        <authorList>
            <person name="Jaros S."/>
            <person name="Januszkiewicz K."/>
            <person name="Wedrychowicz H."/>
        </authorList>
    </citation>
    <scope>NUCLEOTIDE SEQUENCE [LARGE SCALE GENOMIC DNA]</scope>
    <source>
        <strain evidence="1 3">DSM 784</strain>
    </source>
</reference>
<evidence type="ECO:0000313" key="3">
    <source>
        <dbReference type="Proteomes" id="UP000183788"/>
    </source>
</evidence>
<dbReference type="Proteomes" id="UP001326715">
    <property type="component" value="Chromosome"/>
</dbReference>
<dbReference type="EMBL" id="CP140154">
    <property type="protein sequence ID" value="WQG90774.1"/>
    <property type="molecule type" value="Genomic_DNA"/>
</dbReference>
<dbReference type="STRING" id="1004.SAMN05661012_05174"/>
<reference evidence="2 4" key="2">
    <citation type="submission" date="2023-11" db="EMBL/GenBank/DDBJ databases">
        <title>MicrobeMod: A computational toolkit for identifying prokaryotic methylation and restriction-modification with nanopore sequencing.</title>
        <authorList>
            <person name="Crits-Christoph A."/>
            <person name="Kang S.C."/>
            <person name="Lee H."/>
            <person name="Ostrov N."/>
        </authorList>
    </citation>
    <scope>NUCLEOTIDE SEQUENCE [LARGE SCALE GENOMIC DNA]</scope>
    <source>
        <strain evidence="2 4">ATCC 23090</strain>
    </source>
</reference>
<name>A0A1K1SC99_9BACT</name>
<dbReference type="OrthoDB" id="2083326at2"/>
<sequence>MIQDIVDKINSKVIEFPFLELSLLSFRDKELIIAASEDFSYFHNFEMRFKNVFTIIGNIDWKADTNKLLIQVIEGTEEAINLNKKYRVEIGFTVFKLNNEEGDFFYIIAENIELVDKVVKYYS</sequence>
<dbReference type="AlphaFoldDB" id="A0A1K1SC99"/>
<protein>
    <submittedName>
        <fullName evidence="1">Uncharacterized protein</fullName>
    </submittedName>
</protein>
<evidence type="ECO:0000313" key="4">
    <source>
        <dbReference type="Proteomes" id="UP001326715"/>
    </source>
</evidence>
<proteinExistence type="predicted"/>
<evidence type="ECO:0000313" key="1">
    <source>
        <dbReference type="EMBL" id="SFW81976.1"/>
    </source>
</evidence>
<dbReference type="RefSeq" id="WP_072364196.1">
    <property type="nucleotide sequence ID" value="NZ_CP139972.1"/>
</dbReference>